<feature type="region of interest" description="Disordered" evidence="1">
    <location>
        <begin position="355"/>
        <end position="380"/>
    </location>
</feature>
<feature type="region of interest" description="Disordered" evidence="1">
    <location>
        <begin position="669"/>
        <end position="720"/>
    </location>
</feature>
<feature type="compositionally biased region" description="Acidic residues" evidence="1">
    <location>
        <begin position="497"/>
        <end position="517"/>
    </location>
</feature>
<feature type="compositionally biased region" description="Basic residues" evidence="1">
    <location>
        <begin position="113"/>
        <end position="122"/>
    </location>
</feature>
<evidence type="ECO:0000313" key="2">
    <source>
        <dbReference type="EMBL" id="KNE57147.1"/>
    </source>
</evidence>
<gene>
    <name evidence="2" type="ORF">AMAG_02894</name>
</gene>
<dbReference type="AlphaFoldDB" id="A0A0L0S3K6"/>
<feature type="region of interest" description="Disordered" evidence="1">
    <location>
        <begin position="1"/>
        <end position="123"/>
    </location>
</feature>
<dbReference type="Proteomes" id="UP000054350">
    <property type="component" value="Unassembled WGS sequence"/>
</dbReference>
<dbReference type="VEuPathDB" id="FungiDB:AMAG_02894"/>
<reference evidence="3" key="2">
    <citation type="submission" date="2009-11" db="EMBL/GenBank/DDBJ databases">
        <title>The Genome Sequence of Allomyces macrogynus strain ATCC 38327.</title>
        <authorList>
            <consortium name="The Broad Institute Genome Sequencing Platform"/>
            <person name="Russ C."/>
            <person name="Cuomo C."/>
            <person name="Shea T."/>
            <person name="Young S.K."/>
            <person name="Zeng Q."/>
            <person name="Koehrsen M."/>
            <person name="Haas B."/>
            <person name="Borodovsky M."/>
            <person name="Guigo R."/>
            <person name="Alvarado L."/>
            <person name="Berlin A."/>
            <person name="Borenstein D."/>
            <person name="Chen Z."/>
            <person name="Engels R."/>
            <person name="Freedman E."/>
            <person name="Gellesch M."/>
            <person name="Goldberg J."/>
            <person name="Griggs A."/>
            <person name="Gujja S."/>
            <person name="Heiman D."/>
            <person name="Hepburn T."/>
            <person name="Howarth C."/>
            <person name="Jen D."/>
            <person name="Larson L."/>
            <person name="Lewis B."/>
            <person name="Mehta T."/>
            <person name="Park D."/>
            <person name="Pearson M."/>
            <person name="Roberts A."/>
            <person name="Saif S."/>
            <person name="Shenoy N."/>
            <person name="Sisk P."/>
            <person name="Stolte C."/>
            <person name="Sykes S."/>
            <person name="Walk T."/>
            <person name="White J."/>
            <person name="Yandava C."/>
            <person name="Burger G."/>
            <person name="Gray M.W."/>
            <person name="Holland P.W.H."/>
            <person name="King N."/>
            <person name="Lang F.B.F."/>
            <person name="Roger A.J."/>
            <person name="Ruiz-Trillo I."/>
            <person name="Lander E."/>
            <person name="Nusbaum C."/>
        </authorList>
    </citation>
    <scope>NUCLEOTIDE SEQUENCE [LARGE SCALE GENOMIC DNA]</scope>
    <source>
        <strain evidence="3">ATCC 38327</strain>
    </source>
</reference>
<feature type="compositionally biased region" description="Low complexity" evidence="1">
    <location>
        <begin position="610"/>
        <end position="620"/>
    </location>
</feature>
<accession>A0A0L0S3K6</accession>
<dbReference type="EMBL" id="GG745331">
    <property type="protein sequence ID" value="KNE57147.1"/>
    <property type="molecule type" value="Genomic_DNA"/>
</dbReference>
<name>A0A0L0S3K6_ALLM3</name>
<reference evidence="2 3" key="1">
    <citation type="submission" date="2009-11" db="EMBL/GenBank/DDBJ databases">
        <title>Annotation of Allomyces macrogynus ATCC 38327.</title>
        <authorList>
            <consortium name="The Broad Institute Genome Sequencing Platform"/>
            <person name="Russ C."/>
            <person name="Cuomo C."/>
            <person name="Burger G."/>
            <person name="Gray M.W."/>
            <person name="Holland P.W.H."/>
            <person name="King N."/>
            <person name="Lang F.B.F."/>
            <person name="Roger A.J."/>
            <person name="Ruiz-Trillo I."/>
            <person name="Young S.K."/>
            <person name="Zeng Q."/>
            <person name="Gargeya S."/>
            <person name="Fitzgerald M."/>
            <person name="Haas B."/>
            <person name="Abouelleil A."/>
            <person name="Alvarado L."/>
            <person name="Arachchi H.M."/>
            <person name="Berlin A."/>
            <person name="Chapman S.B."/>
            <person name="Gearin G."/>
            <person name="Goldberg J."/>
            <person name="Griggs A."/>
            <person name="Gujja S."/>
            <person name="Hansen M."/>
            <person name="Heiman D."/>
            <person name="Howarth C."/>
            <person name="Larimer J."/>
            <person name="Lui A."/>
            <person name="MacDonald P.J.P."/>
            <person name="McCowen C."/>
            <person name="Montmayeur A."/>
            <person name="Murphy C."/>
            <person name="Neiman D."/>
            <person name="Pearson M."/>
            <person name="Priest M."/>
            <person name="Roberts A."/>
            <person name="Saif S."/>
            <person name="Shea T."/>
            <person name="Sisk P."/>
            <person name="Stolte C."/>
            <person name="Sykes S."/>
            <person name="Wortman J."/>
            <person name="Nusbaum C."/>
            <person name="Birren B."/>
        </authorList>
    </citation>
    <scope>NUCLEOTIDE SEQUENCE [LARGE SCALE GENOMIC DNA]</scope>
    <source>
        <strain evidence="2 3">ATCC 38327</strain>
    </source>
</reference>
<evidence type="ECO:0000256" key="1">
    <source>
        <dbReference type="SAM" id="MobiDB-lite"/>
    </source>
</evidence>
<feature type="compositionally biased region" description="Pro residues" evidence="1">
    <location>
        <begin position="31"/>
        <end position="44"/>
    </location>
</feature>
<feature type="compositionally biased region" description="Low complexity" evidence="1">
    <location>
        <begin position="45"/>
        <end position="62"/>
    </location>
</feature>
<feature type="compositionally biased region" description="Pro residues" evidence="1">
    <location>
        <begin position="585"/>
        <end position="594"/>
    </location>
</feature>
<evidence type="ECO:0008006" key="4">
    <source>
        <dbReference type="Google" id="ProtNLM"/>
    </source>
</evidence>
<evidence type="ECO:0000313" key="3">
    <source>
        <dbReference type="Proteomes" id="UP000054350"/>
    </source>
</evidence>
<feature type="compositionally biased region" description="Pro residues" evidence="1">
    <location>
        <begin position="705"/>
        <end position="716"/>
    </location>
</feature>
<keyword evidence="3" id="KW-1185">Reference proteome</keyword>
<protein>
    <recommendedName>
        <fullName evidence="4">CCHC-type domain-containing protein</fullName>
    </recommendedName>
</protein>
<sequence length="764" mass="78477">MMKRDQTPSGASTPPTSSSKSALAAWWASIAPPPPPPPAEPVPDVPAAATTAPATTPAPAAAKTIISRSTPPWRRTVSAGSSGDSGNAHRAHRGINKRPADAAAVAESSATAKRPHVAHQNRHHDVLARAGVPTARPVQDTMSPVASDLTETNRQARAATEPVTSPDDQAADEFLASLPSAMAATLPPPRPATAPLIQPPAPPAAASIPAQIPHLPLAELVAELARKSDKAALNHQAKLQHAMLDLTAVKAHAADLAERVGNLRNVLVSGMDGAHQALCTKLDHATETLLDAIVNAQLPPPLPPPSVPDFNAFVTRIEQYMDARFARLEASMAARLGSTVATRLDRIEAAVLAQRDTAAAPSPPTGKNAGKRRSPAGVQTNSRLFTVERQAQTVLMGRGPTVPTQSKKVGTIMDEACPNCGLYEHGRANCPFPPHECHACAGQGHQIYFCPHVNLLGRARNKKVRKRVEATEALMSGAAAATAAAVEMAGVQTQANGDEDEDVDVEDMDLDDPEANEDVSSLASSSVGFPQLGPGAVTVPVAARATIPASTAVSTSAPVVQPVPPSMVLPVPTSSSTLDQVLGPNLPPPPPPAPSGQTGALPAQSPPASPSTTLAASSPARSPPPASPAMIFPVPRAGSPPPPPTPPDVTLSAHMRTMHALAFSAVLSPVPTSATGPSSPRPPLALKDSPPEDGAATHQEHFVVPSPPPAPSPLALPPTHADLPAALTAAISASESSAPAVSIKVEVQDKGGERTFTMNPGSLF</sequence>
<dbReference type="Gene3D" id="4.10.60.10">
    <property type="entry name" value="Zinc finger, CCHC-type"/>
    <property type="match status" value="1"/>
</dbReference>
<feature type="compositionally biased region" description="Low complexity" evidence="1">
    <location>
        <begin position="7"/>
        <end position="30"/>
    </location>
</feature>
<proteinExistence type="predicted"/>
<feature type="region of interest" description="Disordered" evidence="1">
    <location>
        <begin position="493"/>
        <end position="519"/>
    </location>
</feature>
<organism evidence="2 3">
    <name type="scientific">Allomyces macrogynus (strain ATCC 38327)</name>
    <name type="common">Allomyces javanicus var. macrogynus</name>
    <dbReference type="NCBI Taxonomy" id="578462"/>
    <lineage>
        <taxon>Eukaryota</taxon>
        <taxon>Fungi</taxon>
        <taxon>Fungi incertae sedis</taxon>
        <taxon>Blastocladiomycota</taxon>
        <taxon>Blastocladiomycetes</taxon>
        <taxon>Blastocladiales</taxon>
        <taxon>Blastocladiaceae</taxon>
        <taxon>Allomyces</taxon>
    </lineage>
</organism>
<feature type="compositionally biased region" description="Low complexity" evidence="1">
    <location>
        <begin position="101"/>
        <end position="112"/>
    </location>
</feature>
<feature type="compositionally biased region" description="Pro residues" evidence="1">
    <location>
        <begin position="638"/>
        <end position="647"/>
    </location>
</feature>
<feature type="region of interest" description="Disordered" evidence="1">
    <location>
        <begin position="570"/>
        <end position="649"/>
    </location>
</feature>